<dbReference type="GO" id="GO:0008137">
    <property type="term" value="F:NADH dehydrogenase (ubiquinone) activity"/>
    <property type="evidence" value="ECO:0007669"/>
    <property type="project" value="UniProtKB-EC"/>
</dbReference>
<evidence type="ECO:0000256" key="1">
    <source>
        <dbReference type="ARBA" id="ARBA00004448"/>
    </source>
</evidence>
<dbReference type="Pfam" id="PF00361">
    <property type="entry name" value="Proton_antipo_M"/>
    <property type="match status" value="1"/>
</dbReference>
<accession>A0A0Y0GBL4</accession>
<dbReference type="EMBL" id="KT192071">
    <property type="protein sequence ID" value="AMB49892.1"/>
    <property type="molecule type" value="Genomic_DNA"/>
</dbReference>
<reference evidence="21" key="1">
    <citation type="journal article" date="2015" name="Mitochondrial DNA">
        <title>The complete mitochondrial genome of Chinese land snail Aegista aubryana (Gastropoda: Pulmonata: Bradybaenidae).</title>
        <authorList>
            <person name="Yang X."/>
            <person name="Xie G.L."/>
            <person name="Wu X.P."/>
            <person name="Ouyang S."/>
        </authorList>
    </citation>
    <scope>NUCLEOTIDE SEQUENCE</scope>
</reference>
<evidence type="ECO:0000256" key="3">
    <source>
        <dbReference type="ARBA" id="ARBA00012944"/>
    </source>
</evidence>
<comment type="subcellular location">
    <subcellularLocation>
        <location evidence="1">Mitochondrion inner membrane</location>
        <topology evidence="1">Multi-pass membrane protein</topology>
    </subcellularLocation>
</comment>
<evidence type="ECO:0000256" key="19">
    <source>
        <dbReference type="SAM" id="SignalP"/>
    </source>
</evidence>
<evidence type="ECO:0000256" key="13">
    <source>
        <dbReference type="ARBA" id="ARBA00023075"/>
    </source>
</evidence>
<dbReference type="EC" id="7.1.1.2" evidence="3"/>
<dbReference type="AlphaFoldDB" id="A0A0Y0GBL4"/>
<feature type="chain" id="PRO_5044267627" description="NADH-ubiquinone oxidoreductase chain 2" evidence="19">
    <location>
        <begin position="22"/>
        <end position="304"/>
    </location>
</feature>
<feature type="transmembrane region" description="Helical" evidence="18">
    <location>
        <begin position="56"/>
        <end position="73"/>
    </location>
</feature>
<protein>
    <recommendedName>
        <fullName evidence="4">NADH-ubiquinone oxidoreductase chain 2</fullName>
        <ecNumber evidence="3">7.1.1.2</ecNumber>
    </recommendedName>
    <alternativeName>
        <fullName evidence="16">NADH dehydrogenase subunit 2</fullName>
    </alternativeName>
</protein>
<evidence type="ECO:0000259" key="20">
    <source>
        <dbReference type="Pfam" id="PF00361"/>
    </source>
</evidence>
<evidence type="ECO:0000256" key="11">
    <source>
        <dbReference type="ARBA" id="ARBA00022989"/>
    </source>
</evidence>
<evidence type="ECO:0000256" key="18">
    <source>
        <dbReference type="SAM" id="Phobius"/>
    </source>
</evidence>
<dbReference type="GO" id="GO:0006120">
    <property type="term" value="P:mitochondrial electron transport, NADH to ubiquinone"/>
    <property type="evidence" value="ECO:0007669"/>
    <property type="project" value="TreeGrafter"/>
</dbReference>
<keyword evidence="6" id="KW-0679">Respiratory chain</keyword>
<dbReference type="InterPro" id="IPR001750">
    <property type="entry name" value="ND/Mrp_TM"/>
</dbReference>
<feature type="transmembrane region" description="Helical" evidence="18">
    <location>
        <begin position="139"/>
        <end position="161"/>
    </location>
</feature>
<evidence type="ECO:0000256" key="6">
    <source>
        <dbReference type="ARBA" id="ARBA00022660"/>
    </source>
</evidence>
<keyword evidence="14 21" id="KW-0496">Mitochondrion</keyword>
<feature type="transmembrane region" description="Helical" evidence="18">
    <location>
        <begin position="222"/>
        <end position="245"/>
    </location>
</feature>
<geneLocation type="mitochondrion" evidence="21"/>
<evidence type="ECO:0000256" key="2">
    <source>
        <dbReference type="ARBA" id="ARBA00007012"/>
    </source>
</evidence>
<evidence type="ECO:0000256" key="10">
    <source>
        <dbReference type="ARBA" id="ARBA00022982"/>
    </source>
</evidence>
<evidence type="ECO:0000256" key="5">
    <source>
        <dbReference type="ARBA" id="ARBA00022448"/>
    </source>
</evidence>
<dbReference type="GO" id="GO:0005743">
    <property type="term" value="C:mitochondrial inner membrane"/>
    <property type="evidence" value="ECO:0007669"/>
    <property type="project" value="UniProtKB-SubCell"/>
</dbReference>
<comment type="similarity">
    <text evidence="2">Belongs to the complex I subunit 2 family.</text>
</comment>
<keyword evidence="15 18" id="KW-0472">Membrane</keyword>
<evidence type="ECO:0000256" key="15">
    <source>
        <dbReference type="ARBA" id="ARBA00023136"/>
    </source>
</evidence>
<feature type="transmembrane region" description="Helical" evidence="18">
    <location>
        <begin position="27"/>
        <end position="44"/>
    </location>
</feature>
<evidence type="ECO:0000256" key="16">
    <source>
        <dbReference type="ARBA" id="ARBA00031028"/>
    </source>
</evidence>
<dbReference type="PANTHER" id="PTHR46552">
    <property type="entry name" value="NADH-UBIQUINONE OXIDOREDUCTASE CHAIN 2"/>
    <property type="match status" value="1"/>
</dbReference>
<name>A0A0Y0GBL4_9EUPU</name>
<feature type="transmembrane region" description="Helical" evidence="18">
    <location>
        <begin position="251"/>
        <end position="273"/>
    </location>
</feature>
<proteinExistence type="inferred from homology"/>
<evidence type="ECO:0000256" key="9">
    <source>
        <dbReference type="ARBA" id="ARBA00022967"/>
    </source>
</evidence>
<feature type="signal peptide" evidence="19">
    <location>
        <begin position="1"/>
        <end position="21"/>
    </location>
</feature>
<evidence type="ECO:0000313" key="21">
    <source>
        <dbReference type="EMBL" id="AMB49892.1"/>
    </source>
</evidence>
<evidence type="ECO:0000256" key="12">
    <source>
        <dbReference type="ARBA" id="ARBA00023027"/>
    </source>
</evidence>
<keyword evidence="8" id="KW-0999">Mitochondrion inner membrane</keyword>
<keyword evidence="10" id="KW-0249">Electron transport</keyword>
<comment type="catalytic activity">
    <reaction evidence="17">
        <text>a ubiquinone + NADH + 5 H(+)(in) = a ubiquinol + NAD(+) + 4 H(+)(out)</text>
        <dbReference type="Rhea" id="RHEA:29091"/>
        <dbReference type="Rhea" id="RHEA-COMP:9565"/>
        <dbReference type="Rhea" id="RHEA-COMP:9566"/>
        <dbReference type="ChEBI" id="CHEBI:15378"/>
        <dbReference type="ChEBI" id="CHEBI:16389"/>
        <dbReference type="ChEBI" id="CHEBI:17976"/>
        <dbReference type="ChEBI" id="CHEBI:57540"/>
        <dbReference type="ChEBI" id="CHEBI:57945"/>
        <dbReference type="EC" id="7.1.1.2"/>
    </reaction>
</comment>
<evidence type="ECO:0000256" key="8">
    <source>
        <dbReference type="ARBA" id="ARBA00022792"/>
    </source>
</evidence>
<keyword evidence="5" id="KW-0813">Transport</keyword>
<feature type="transmembrane region" description="Helical" evidence="18">
    <location>
        <begin position="285"/>
        <end position="303"/>
    </location>
</feature>
<gene>
    <name evidence="21" type="primary">nad2</name>
</gene>
<keyword evidence="13" id="KW-0830">Ubiquinone</keyword>
<feature type="domain" description="NADH:quinone oxidoreductase/Mrp antiporter transmembrane" evidence="20">
    <location>
        <begin position="81"/>
        <end position="209"/>
    </location>
</feature>
<evidence type="ECO:0000256" key="7">
    <source>
        <dbReference type="ARBA" id="ARBA00022692"/>
    </source>
</evidence>
<keyword evidence="7 18" id="KW-0812">Transmembrane</keyword>
<feature type="transmembrane region" description="Helical" evidence="18">
    <location>
        <begin position="192"/>
        <end position="210"/>
    </location>
</feature>
<keyword evidence="9" id="KW-1278">Translocase</keyword>
<dbReference type="InterPro" id="IPR050175">
    <property type="entry name" value="Complex_I_Subunit_2"/>
</dbReference>
<evidence type="ECO:0000256" key="4">
    <source>
        <dbReference type="ARBA" id="ARBA00021008"/>
    </source>
</evidence>
<evidence type="ECO:0000256" key="14">
    <source>
        <dbReference type="ARBA" id="ARBA00023128"/>
    </source>
</evidence>
<dbReference type="PANTHER" id="PTHR46552:SF1">
    <property type="entry name" value="NADH-UBIQUINONE OXIDOREDUCTASE CHAIN 2"/>
    <property type="match status" value="1"/>
</dbReference>
<sequence length="304" mass="34067">MNMFFLTVILLMSLLVGLSTGNSIVMVLSMEISLFTFIFMIYNFKLTIYSSPSVKYFLSQTVGSMVLLLYILTQDLLETGFFSTSMVLFGLSIKLGIFPLHFWVVPTSVQLPFSMIGVLGIPMKLLPLMMLFSELQNNILWGLSITILYLGLGSMFMGMFLGIKQRSLRGVLGASSVSHTGWLLFALTSMNILMYFSLYALTLICLLWGMSLMDSSVCAISLYALSGLPPFPVFFGKIMVLLTLFNLNFPLHFMVFALLSAVLSLIYYLKFMFIFLLSSTTSSKAAFTLLILFISNMMWLTVFG</sequence>
<organism evidence="21">
    <name type="scientific">Aegista aubryana</name>
    <dbReference type="NCBI Taxonomy" id="1789663"/>
    <lineage>
        <taxon>Eukaryota</taxon>
        <taxon>Metazoa</taxon>
        <taxon>Spiralia</taxon>
        <taxon>Lophotrochozoa</taxon>
        <taxon>Mollusca</taxon>
        <taxon>Gastropoda</taxon>
        <taxon>Heterobranchia</taxon>
        <taxon>Euthyneura</taxon>
        <taxon>Panpulmonata</taxon>
        <taxon>Eupulmonata</taxon>
        <taxon>Stylommatophora</taxon>
        <taxon>Helicina</taxon>
        <taxon>Camaenoidea</taxon>
        <taxon>Camaenidae</taxon>
        <taxon>Bradybaeninae</taxon>
        <taxon>Aegista</taxon>
    </lineage>
</organism>
<keyword evidence="19" id="KW-0732">Signal</keyword>
<keyword evidence="11 18" id="KW-1133">Transmembrane helix</keyword>
<feature type="transmembrane region" description="Helical" evidence="18">
    <location>
        <begin position="111"/>
        <end position="133"/>
    </location>
</feature>
<evidence type="ECO:0000256" key="17">
    <source>
        <dbReference type="ARBA" id="ARBA00049551"/>
    </source>
</evidence>
<feature type="transmembrane region" description="Helical" evidence="18">
    <location>
        <begin position="79"/>
        <end position="104"/>
    </location>
</feature>
<keyword evidence="12" id="KW-0520">NAD</keyword>